<keyword evidence="1" id="KW-0812">Transmembrane</keyword>
<keyword evidence="4" id="KW-1185">Reference proteome</keyword>
<dbReference type="InterPro" id="IPR009936">
    <property type="entry name" value="DUF1468"/>
</dbReference>
<name>A0A6L7G6C6_9RHOB</name>
<keyword evidence="1" id="KW-1133">Transmembrane helix</keyword>
<dbReference type="Pfam" id="PF07331">
    <property type="entry name" value="TctB"/>
    <property type="match status" value="1"/>
</dbReference>
<feature type="transmembrane region" description="Helical" evidence="1">
    <location>
        <begin position="127"/>
        <end position="145"/>
    </location>
</feature>
<feature type="transmembrane region" description="Helical" evidence="1">
    <location>
        <begin position="96"/>
        <end position="115"/>
    </location>
</feature>
<gene>
    <name evidence="3" type="ORF">GR170_13550</name>
</gene>
<evidence type="ECO:0000256" key="1">
    <source>
        <dbReference type="SAM" id="Phobius"/>
    </source>
</evidence>
<evidence type="ECO:0000313" key="3">
    <source>
        <dbReference type="EMBL" id="MXN18870.1"/>
    </source>
</evidence>
<comment type="caution">
    <text evidence="3">The sequence shown here is derived from an EMBL/GenBank/DDBJ whole genome shotgun (WGS) entry which is preliminary data.</text>
</comment>
<feature type="transmembrane region" description="Helical" evidence="1">
    <location>
        <begin position="67"/>
        <end position="90"/>
    </location>
</feature>
<dbReference type="Proteomes" id="UP000477911">
    <property type="component" value="Unassembled WGS sequence"/>
</dbReference>
<evidence type="ECO:0000259" key="2">
    <source>
        <dbReference type="Pfam" id="PF07331"/>
    </source>
</evidence>
<dbReference type="EMBL" id="WUMU01000015">
    <property type="protein sequence ID" value="MXN18870.1"/>
    <property type="molecule type" value="Genomic_DNA"/>
</dbReference>
<dbReference type="RefSeq" id="WP_160894990.1">
    <property type="nucleotide sequence ID" value="NZ_WUMU01000015.1"/>
</dbReference>
<proteinExistence type="predicted"/>
<organism evidence="3 4">
    <name type="scientific">Pseudooceanicola albus</name>
    <dbReference type="NCBI Taxonomy" id="2692189"/>
    <lineage>
        <taxon>Bacteria</taxon>
        <taxon>Pseudomonadati</taxon>
        <taxon>Pseudomonadota</taxon>
        <taxon>Alphaproteobacteria</taxon>
        <taxon>Rhodobacterales</taxon>
        <taxon>Paracoccaceae</taxon>
        <taxon>Pseudooceanicola</taxon>
    </lineage>
</organism>
<reference evidence="3 4" key="1">
    <citation type="submission" date="2019-12" db="EMBL/GenBank/DDBJ databases">
        <authorList>
            <person name="Li M."/>
        </authorList>
    </citation>
    <scope>NUCLEOTIDE SEQUENCE [LARGE SCALE GENOMIC DNA]</scope>
    <source>
        <strain evidence="3 4">GBMRC 2024</strain>
    </source>
</reference>
<protein>
    <recommendedName>
        <fullName evidence="2">DUF1468 domain-containing protein</fullName>
    </recommendedName>
</protein>
<feature type="transmembrane region" description="Helical" evidence="1">
    <location>
        <begin position="32"/>
        <end position="55"/>
    </location>
</feature>
<feature type="domain" description="DUF1468" evidence="2">
    <location>
        <begin position="11"/>
        <end position="154"/>
    </location>
</feature>
<evidence type="ECO:0000313" key="4">
    <source>
        <dbReference type="Proteomes" id="UP000477911"/>
    </source>
</evidence>
<accession>A0A6L7G6C6</accession>
<keyword evidence="1" id="KW-0472">Membrane</keyword>
<sequence>MLSGKIFFDLALLVLALGGAVAALNMPQGGMGIGPGAFPGVISGLGVAVMLALLWQDLRAARTGSGPGLRGLPALGLVATAGLLGLYVAVIGWLGFLPATIGFLFLAVLLCTRLLEPAAPRPTWKGLAGAALFSVLVALASYLTFTRGFGLVFP</sequence>
<dbReference type="AlphaFoldDB" id="A0A6L7G6C6"/>